<reference evidence="4" key="1">
    <citation type="submission" date="2021-04" db="EMBL/GenBank/DDBJ databases">
        <title>Dactylosporangium aurantiacum NRRL B-8018 full assembly.</title>
        <authorList>
            <person name="Hartkoorn R.C."/>
            <person name="Beaudoing E."/>
            <person name="Hot D."/>
        </authorList>
    </citation>
    <scope>NUCLEOTIDE SEQUENCE</scope>
    <source>
        <strain evidence="4">NRRL B-8018</strain>
    </source>
</reference>
<dbReference type="Gene3D" id="1.20.144.10">
    <property type="entry name" value="Phosphatidic acid phosphatase type 2/haloperoxidase"/>
    <property type="match status" value="1"/>
</dbReference>
<name>A0A9Q9IP05_9ACTN</name>
<dbReference type="EMBL" id="CP073767">
    <property type="protein sequence ID" value="UWZ59687.1"/>
    <property type="molecule type" value="Genomic_DNA"/>
</dbReference>
<feature type="region of interest" description="Disordered" evidence="1">
    <location>
        <begin position="68"/>
        <end position="101"/>
    </location>
</feature>
<accession>A0A9Q9IP05</accession>
<evidence type="ECO:0000313" key="4">
    <source>
        <dbReference type="EMBL" id="UWZ59687.1"/>
    </source>
</evidence>
<gene>
    <name evidence="4" type="ORF">Daura_22385</name>
</gene>
<evidence type="ECO:0000259" key="3">
    <source>
        <dbReference type="SMART" id="SM00014"/>
    </source>
</evidence>
<dbReference type="InterPro" id="IPR036938">
    <property type="entry name" value="PAP2/HPO_sf"/>
</dbReference>
<dbReference type="AlphaFoldDB" id="A0A9Q9IP05"/>
<evidence type="ECO:0000256" key="1">
    <source>
        <dbReference type="SAM" id="MobiDB-lite"/>
    </source>
</evidence>
<keyword evidence="2" id="KW-0812">Transmembrane</keyword>
<feature type="transmembrane region" description="Helical" evidence="2">
    <location>
        <begin position="154"/>
        <end position="176"/>
    </location>
</feature>
<feature type="transmembrane region" description="Helical" evidence="2">
    <location>
        <begin position="106"/>
        <end position="124"/>
    </location>
</feature>
<dbReference type="InterPro" id="IPR000326">
    <property type="entry name" value="PAP2/HPO"/>
</dbReference>
<dbReference type="SUPFAM" id="SSF48317">
    <property type="entry name" value="Acid phosphatase/Vanadium-dependent haloperoxidase"/>
    <property type="match status" value="1"/>
</dbReference>
<dbReference type="RefSeq" id="WP_081971812.1">
    <property type="nucleotide sequence ID" value="NZ_CP073767.1"/>
</dbReference>
<feature type="domain" description="Phosphatidic acid phosphatase type 2/haloperoxidase" evidence="3">
    <location>
        <begin position="58"/>
        <end position="173"/>
    </location>
</feature>
<organism evidence="4 5">
    <name type="scientific">Dactylosporangium aurantiacum</name>
    <dbReference type="NCBI Taxonomy" id="35754"/>
    <lineage>
        <taxon>Bacteria</taxon>
        <taxon>Bacillati</taxon>
        <taxon>Actinomycetota</taxon>
        <taxon>Actinomycetes</taxon>
        <taxon>Micromonosporales</taxon>
        <taxon>Micromonosporaceae</taxon>
        <taxon>Dactylosporangium</taxon>
    </lineage>
</organism>
<evidence type="ECO:0000313" key="5">
    <source>
        <dbReference type="Proteomes" id="UP001058003"/>
    </source>
</evidence>
<dbReference type="KEGG" id="daur:Daura_22385"/>
<keyword evidence="2" id="KW-1133">Transmembrane helix</keyword>
<sequence length="209" mass="22824">MGSRCRAWTRRWPTVSTRWWPTTACCRNFALCDRFRWAYPAGSCAAVGDRLPADPPRVPACGVRGGHCPRRAHPRPDPETARRAAATDRRRAGGGGARPQLPSDHALGSFVTYGVLLLVFLPAIRQRWRRPVLAIIAVIVVAVGFTRIASGVHYLTGVLAGWLLGAAWLAVTAAAFRHWRRDAGLATPPLLEGLAPEERNRLQAAPSAR</sequence>
<evidence type="ECO:0000256" key="2">
    <source>
        <dbReference type="SAM" id="Phobius"/>
    </source>
</evidence>
<protein>
    <submittedName>
        <fullName evidence="4">Phosphatase PAP2 family protein</fullName>
    </submittedName>
</protein>
<feature type="transmembrane region" description="Helical" evidence="2">
    <location>
        <begin position="131"/>
        <end position="148"/>
    </location>
</feature>
<dbReference type="Proteomes" id="UP001058003">
    <property type="component" value="Chromosome"/>
</dbReference>
<keyword evidence="2" id="KW-0472">Membrane</keyword>
<proteinExistence type="predicted"/>
<dbReference type="SMART" id="SM00014">
    <property type="entry name" value="acidPPc"/>
    <property type="match status" value="1"/>
</dbReference>
<dbReference type="OrthoDB" id="5289372at2"/>
<keyword evidence="5" id="KW-1185">Reference proteome</keyword>
<dbReference type="Pfam" id="PF01569">
    <property type="entry name" value="PAP2"/>
    <property type="match status" value="1"/>
</dbReference>
<feature type="compositionally biased region" description="Basic and acidic residues" evidence="1">
    <location>
        <begin position="74"/>
        <end position="91"/>
    </location>
</feature>